<evidence type="ECO:0000259" key="1">
    <source>
        <dbReference type="PROSITE" id="PS51186"/>
    </source>
</evidence>
<dbReference type="Pfam" id="PF00583">
    <property type="entry name" value="Acetyltransf_1"/>
    <property type="match status" value="1"/>
</dbReference>
<reference evidence="2 3" key="1">
    <citation type="submission" date="2019-11" db="EMBL/GenBank/DDBJ databases">
        <title>Description of Pedobacter sp. LMG 31462T.</title>
        <authorList>
            <person name="Carlier A."/>
            <person name="Qi S."/>
            <person name="Vandamme P."/>
        </authorList>
    </citation>
    <scope>NUCLEOTIDE SEQUENCE [LARGE SCALE GENOMIC DNA]</scope>
    <source>
        <strain evidence="2 3">LMG 31462</strain>
    </source>
</reference>
<proteinExistence type="predicted"/>
<dbReference type="CDD" id="cd04301">
    <property type="entry name" value="NAT_SF"/>
    <property type="match status" value="1"/>
</dbReference>
<gene>
    <name evidence="2" type="ORF">GM920_18040</name>
</gene>
<dbReference type="EMBL" id="WNXC01000007">
    <property type="protein sequence ID" value="MBB2150804.1"/>
    <property type="molecule type" value="Genomic_DNA"/>
</dbReference>
<name>A0ABR6EZX3_9SPHI</name>
<accession>A0ABR6EZX3</accession>
<comment type="caution">
    <text evidence="2">The sequence shown here is derived from an EMBL/GenBank/DDBJ whole genome shotgun (WGS) entry which is preliminary data.</text>
</comment>
<dbReference type="Gene3D" id="3.40.630.30">
    <property type="match status" value="1"/>
</dbReference>
<evidence type="ECO:0000313" key="3">
    <source>
        <dbReference type="Proteomes" id="UP000636110"/>
    </source>
</evidence>
<protein>
    <submittedName>
        <fullName evidence="2">GNAT family N-acetyltransferase</fullName>
    </submittedName>
</protein>
<organism evidence="2 3">
    <name type="scientific">Pedobacter gandavensis</name>
    <dbReference type="NCBI Taxonomy" id="2679963"/>
    <lineage>
        <taxon>Bacteria</taxon>
        <taxon>Pseudomonadati</taxon>
        <taxon>Bacteroidota</taxon>
        <taxon>Sphingobacteriia</taxon>
        <taxon>Sphingobacteriales</taxon>
        <taxon>Sphingobacteriaceae</taxon>
        <taxon>Pedobacter</taxon>
    </lineage>
</organism>
<dbReference type="SUPFAM" id="SSF55729">
    <property type="entry name" value="Acyl-CoA N-acyltransferases (Nat)"/>
    <property type="match status" value="1"/>
</dbReference>
<dbReference type="RefSeq" id="WP_182960061.1">
    <property type="nucleotide sequence ID" value="NZ_WNXC01000007.1"/>
</dbReference>
<dbReference type="PROSITE" id="PS51186">
    <property type="entry name" value="GNAT"/>
    <property type="match status" value="1"/>
</dbReference>
<evidence type="ECO:0000313" key="2">
    <source>
        <dbReference type="EMBL" id="MBB2150804.1"/>
    </source>
</evidence>
<dbReference type="InterPro" id="IPR016181">
    <property type="entry name" value="Acyl_CoA_acyltransferase"/>
</dbReference>
<sequence>MSNMNQISIREHQATDRERIITLLRLNTPAYFSPAEEEDLIDYLDHFADNYYVLEVNGEVLGCGGFNLSQDGEIGKISWDIFHPDSQGKGLGTALTRFRIEKIKEIAGVKTISVRTSQLVYKFYEKFGLELREVVKDYWDIGFDLYRLDRDIDFFNLK</sequence>
<feature type="domain" description="N-acetyltransferase" evidence="1">
    <location>
        <begin position="7"/>
        <end position="151"/>
    </location>
</feature>
<dbReference type="Proteomes" id="UP000636110">
    <property type="component" value="Unassembled WGS sequence"/>
</dbReference>
<keyword evidence="3" id="KW-1185">Reference proteome</keyword>
<dbReference type="InterPro" id="IPR000182">
    <property type="entry name" value="GNAT_dom"/>
</dbReference>